<dbReference type="EC" id="2.3.2.26" evidence="2"/>
<proteinExistence type="predicted"/>
<dbReference type="PROSITE" id="PS50096">
    <property type="entry name" value="IQ"/>
    <property type="match status" value="1"/>
</dbReference>
<dbReference type="InterPro" id="IPR044611">
    <property type="entry name" value="E3A/B/C-like"/>
</dbReference>
<accession>A0AAD4R6W7</accession>
<keyword evidence="9" id="KW-1185">Reference proteome</keyword>
<name>A0AAD4R6W7_9BILA</name>
<keyword evidence="3" id="KW-0808">Transferase</keyword>
<dbReference type="SUPFAM" id="SSF56204">
    <property type="entry name" value="Hect, E3 ligase catalytic domain"/>
    <property type="match status" value="1"/>
</dbReference>
<dbReference type="CDD" id="cd00078">
    <property type="entry name" value="HECTc"/>
    <property type="match status" value="1"/>
</dbReference>
<evidence type="ECO:0000256" key="3">
    <source>
        <dbReference type="ARBA" id="ARBA00022679"/>
    </source>
</evidence>
<dbReference type="InterPro" id="IPR035983">
    <property type="entry name" value="Hect_E3_ubiquitin_ligase"/>
</dbReference>
<dbReference type="PROSITE" id="PS50237">
    <property type="entry name" value="HECT"/>
    <property type="match status" value="1"/>
</dbReference>
<dbReference type="Gene3D" id="3.30.2410.10">
    <property type="entry name" value="Hect, E3 ligase catalytic domain"/>
    <property type="match status" value="1"/>
</dbReference>
<evidence type="ECO:0000259" key="7">
    <source>
        <dbReference type="PROSITE" id="PS50237"/>
    </source>
</evidence>
<evidence type="ECO:0000256" key="1">
    <source>
        <dbReference type="ARBA" id="ARBA00000885"/>
    </source>
</evidence>
<dbReference type="GO" id="GO:0006511">
    <property type="term" value="P:ubiquitin-dependent protein catabolic process"/>
    <property type="evidence" value="ECO:0007669"/>
    <property type="project" value="TreeGrafter"/>
</dbReference>
<dbReference type="PANTHER" id="PTHR45700">
    <property type="entry name" value="UBIQUITIN-PROTEIN LIGASE E3C"/>
    <property type="match status" value="1"/>
</dbReference>
<dbReference type="Gene3D" id="3.30.2160.10">
    <property type="entry name" value="Hect, E3 ligase catalytic domain"/>
    <property type="match status" value="1"/>
</dbReference>
<evidence type="ECO:0000256" key="5">
    <source>
        <dbReference type="PROSITE-ProRule" id="PRU00104"/>
    </source>
</evidence>
<gene>
    <name evidence="8" type="ORF">DdX_00034</name>
</gene>
<dbReference type="InterPro" id="IPR000569">
    <property type="entry name" value="HECT_dom"/>
</dbReference>
<feature type="region of interest" description="Disordered" evidence="6">
    <location>
        <begin position="433"/>
        <end position="452"/>
    </location>
</feature>
<dbReference type="Pfam" id="PF00632">
    <property type="entry name" value="HECT"/>
    <property type="match status" value="1"/>
</dbReference>
<dbReference type="SMART" id="SM00119">
    <property type="entry name" value="HECTc"/>
    <property type="match status" value="1"/>
</dbReference>
<evidence type="ECO:0000256" key="6">
    <source>
        <dbReference type="SAM" id="MobiDB-lite"/>
    </source>
</evidence>
<sequence length="1076" mass="122736">MDVPTTAGSQNRIFNESEPSVSNGEAKTTSYNNFESIVRIQAIGRGRIARQKFKEKIRKEVLTMFGDDNVNLRKKIPKNTNILKYGLVIIAVYKHVPVFGSDELEVMIPLFQSLVKSMESSSTAESFAALFLSVEYMQQATRLITSLCQRIPSDLAKVNLNRLIGVKFVDCAAKFLFTFHSCRVNNWAMVKNNASIMSILDTLCAKMSAPLAVEKNIIFIANLLSVGLKGRKPLITDEAISKLFLVVLRIMKNQKVFNCEPNCFARIIVLNYFTCPAIVRCFSEYSMALRIIKSDGLLNFQELILWLVQNHEQVSILSTVESLNLLANFIHISHLEQQVMVENLLDWAMVVNSFLIRCQQQLSPLNTASNFGKPQNNRSNNWHHPILGWISERIDEGTQGTFSRIREQLSYLWSAEMVHCLFGKVLASFQRSSNSNSKHQSKKKDPALQNSEVESLPNDLIQRLLKRLPNREQPEVQTQSKPLPPVSITAVVCQLYQNALLTFANTQIEILSGLCRNDAVLLQLWNFINEDRNGGLSNYLGFLTADPSVSQPHFAPLHLFADTAYSLISILDEREMYESSAPFKLDQLREIARFANVFCFKVIWDNLIDLNERRPNALFQSIYQLCTILYNRDCRRSFTNKCSNFWTISDVKPAQVINEFERQSPKALNLLSRLPHVVPLHDRMVLFRKLISKDKESSFHPTTVISVNRARIVEDGYRQLSNLSSQALRGTIRVKFINQQGLDEAGIDQDGVFKEFLELTLKKVYDPELNLFKSTSNNLLYPSSTSSIHENHLGLFQFVGRMLAKAVYEGICVDVQLAPVLLATVLTKQLCPFDELASLDPMLYKNEIADLELIFAYNEEFLGKVKTTELIVGGQDMKVCKENRILYIHKMAQFRVIKQTKEQTDNFVGGFRSVIGLKWLSLFNTHELQYLISGHTSDIDLEDLRKHAQYYGGFHNNHRLIKWLWSILQNDFTVDERHLFLKFVTSCSRAPLLGFAFLEPPFSIRCVETSDDMDQGDTLGSVIRGFLAIKRKQPMNRLPTASTCFNLLKLPNYKSRSVLLEKLRYAIHAETGFELS</sequence>
<dbReference type="AlphaFoldDB" id="A0AAD4R6W7"/>
<dbReference type="Proteomes" id="UP001201812">
    <property type="component" value="Unassembled WGS sequence"/>
</dbReference>
<protein>
    <recommendedName>
        <fullName evidence="2">HECT-type E3 ubiquitin transferase</fullName>
        <ecNumber evidence="2">2.3.2.26</ecNumber>
    </recommendedName>
</protein>
<evidence type="ECO:0000256" key="2">
    <source>
        <dbReference type="ARBA" id="ARBA00012485"/>
    </source>
</evidence>
<keyword evidence="4 5" id="KW-0833">Ubl conjugation pathway</keyword>
<reference evidence="8" key="1">
    <citation type="submission" date="2022-01" db="EMBL/GenBank/DDBJ databases">
        <title>Genome Sequence Resource for Two Populations of Ditylenchus destructor, the Migratory Endoparasitic Phytonematode.</title>
        <authorList>
            <person name="Zhang H."/>
            <person name="Lin R."/>
            <person name="Xie B."/>
        </authorList>
    </citation>
    <scope>NUCLEOTIDE SEQUENCE</scope>
    <source>
        <strain evidence="8">BazhouSP</strain>
    </source>
</reference>
<dbReference type="Gene3D" id="3.90.1750.10">
    <property type="entry name" value="Hect, E3 ligase catalytic domains"/>
    <property type="match status" value="1"/>
</dbReference>
<comment type="catalytic activity">
    <reaction evidence="1">
        <text>S-ubiquitinyl-[E2 ubiquitin-conjugating enzyme]-L-cysteine + [acceptor protein]-L-lysine = [E2 ubiquitin-conjugating enzyme]-L-cysteine + N(6)-ubiquitinyl-[acceptor protein]-L-lysine.</text>
        <dbReference type="EC" id="2.3.2.26"/>
    </reaction>
</comment>
<feature type="region of interest" description="Disordered" evidence="6">
    <location>
        <begin position="1"/>
        <end position="27"/>
    </location>
</feature>
<organism evidence="8 9">
    <name type="scientific">Ditylenchus destructor</name>
    <dbReference type="NCBI Taxonomy" id="166010"/>
    <lineage>
        <taxon>Eukaryota</taxon>
        <taxon>Metazoa</taxon>
        <taxon>Ecdysozoa</taxon>
        <taxon>Nematoda</taxon>
        <taxon>Chromadorea</taxon>
        <taxon>Rhabditida</taxon>
        <taxon>Tylenchina</taxon>
        <taxon>Tylenchomorpha</taxon>
        <taxon>Sphaerularioidea</taxon>
        <taxon>Anguinidae</taxon>
        <taxon>Anguininae</taxon>
        <taxon>Ditylenchus</taxon>
    </lineage>
</organism>
<evidence type="ECO:0000313" key="8">
    <source>
        <dbReference type="EMBL" id="KAI1727894.1"/>
    </source>
</evidence>
<dbReference type="GO" id="GO:0061630">
    <property type="term" value="F:ubiquitin protein ligase activity"/>
    <property type="evidence" value="ECO:0007669"/>
    <property type="project" value="UniProtKB-EC"/>
</dbReference>
<dbReference type="PANTHER" id="PTHR45700:SF3">
    <property type="entry name" value="UBIQUITIN-PROTEIN LIGASE E3B"/>
    <property type="match status" value="1"/>
</dbReference>
<evidence type="ECO:0000313" key="9">
    <source>
        <dbReference type="Proteomes" id="UP001201812"/>
    </source>
</evidence>
<dbReference type="GO" id="GO:0000209">
    <property type="term" value="P:protein polyubiquitination"/>
    <property type="evidence" value="ECO:0007669"/>
    <property type="project" value="InterPro"/>
</dbReference>
<comment type="caution">
    <text evidence="8">The sequence shown here is derived from an EMBL/GenBank/DDBJ whole genome shotgun (WGS) entry which is preliminary data.</text>
</comment>
<feature type="domain" description="HECT" evidence="7">
    <location>
        <begin position="724"/>
        <end position="1076"/>
    </location>
</feature>
<feature type="active site" description="Glycyl thioester intermediate" evidence="5">
    <location>
        <position position="1044"/>
    </location>
</feature>
<dbReference type="EMBL" id="JAKKPZ010000001">
    <property type="protein sequence ID" value="KAI1727894.1"/>
    <property type="molecule type" value="Genomic_DNA"/>
</dbReference>
<evidence type="ECO:0000256" key="4">
    <source>
        <dbReference type="ARBA" id="ARBA00022786"/>
    </source>
</evidence>
<dbReference type="FunFam" id="3.30.2410.10:FF:000012">
    <property type="entry name" value="Ubiquitin-protein ligase E3B"/>
    <property type="match status" value="1"/>
</dbReference>